<dbReference type="GO" id="GO:0045944">
    <property type="term" value="P:positive regulation of transcription by RNA polymerase II"/>
    <property type="evidence" value="ECO:0007669"/>
    <property type="project" value="TreeGrafter"/>
</dbReference>
<comment type="caution">
    <text evidence="4">The sequence shown here is derived from an EMBL/GenBank/DDBJ whole genome shotgun (WGS) entry which is preliminary data.</text>
</comment>
<feature type="region of interest" description="Disordered" evidence="3">
    <location>
        <begin position="45"/>
        <end position="84"/>
    </location>
</feature>
<evidence type="ECO:0000256" key="1">
    <source>
        <dbReference type="ARBA" id="ARBA00004123"/>
    </source>
</evidence>
<dbReference type="PANTHER" id="PTHR37534">
    <property type="entry name" value="TRANSCRIPTIONAL ACTIVATOR PROTEIN UGA3"/>
    <property type="match status" value="1"/>
</dbReference>
<evidence type="ECO:0000256" key="2">
    <source>
        <dbReference type="ARBA" id="ARBA00023242"/>
    </source>
</evidence>
<dbReference type="GO" id="GO:0000976">
    <property type="term" value="F:transcription cis-regulatory region binding"/>
    <property type="evidence" value="ECO:0007669"/>
    <property type="project" value="TreeGrafter"/>
</dbReference>
<name>A0A9P5AH43_9HYPO</name>
<dbReference type="GO" id="GO:0005634">
    <property type="term" value="C:nucleus"/>
    <property type="evidence" value="ECO:0007669"/>
    <property type="project" value="UniProtKB-SubCell"/>
</dbReference>
<protein>
    <submittedName>
        <fullName evidence="4">Arca</fullName>
    </submittedName>
</protein>
<dbReference type="EMBL" id="PVQB02000342">
    <property type="protein sequence ID" value="KAF4338461.1"/>
    <property type="molecule type" value="Genomic_DNA"/>
</dbReference>
<sequence length="602" mass="66878">MMEGILTVPIVSHRRDKLGFLVPDVVLRFVDETRIIKAHYLSDSESSGHYTHYSASHDEPATESDSHLPSTGHTAVGKRKRAKDAAVNNSISRAYDPIPYGSTLGVASVESVPYPLTENHEVQLMQYYITYMCTWFDLCDATRHFANVVPPRAAACPTLLNAIFALSSRHLSLNASYDPYASDRYHQACLKRLTTISSDPSALNDDDLLAATILLRTLEELDVPLIGTDHEGHLLGIQLFMNTCSSTTPSSLRLASFWIGMRQEVTMSFASQRPVRIRLDHEFMDRSLAPADDDTWANRIVLHSADVINYCFGDSGPNRLRYQELVDYNQAWLRARPVSWLPIAYSAADRSLGEAFPHVIYLNDAVVIGQVHGFFARILLMCHDDRAPRIGPAAQLAQKQIDDDIRTQVRELCGIALSNPSTRPAMFTAFLTTQALSQTVNIFRQIPGDVDQCIRPCLFRPDNPNVDLGGALNCDAPYQQKCYCPTDSGKAKQVSKHIDSCAQASCSKGQETQDAATMRHYYASYCMDNGFTADAMTEWYTGTEAHVTGTGTVKNYWGEATGTSKHRSQVFPEKDPNGSAGSRRLELLYMGIPLVVVLFQCI</sequence>
<dbReference type="Pfam" id="PF11951">
    <property type="entry name" value="Fungal_trans_2"/>
    <property type="match status" value="1"/>
</dbReference>
<organism evidence="4 5">
    <name type="scientific">Fusarium beomiforme</name>
    <dbReference type="NCBI Taxonomy" id="44412"/>
    <lineage>
        <taxon>Eukaryota</taxon>
        <taxon>Fungi</taxon>
        <taxon>Dikarya</taxon>
        <taxon>Ascomycota</taxon>
        <taxon>Pezizomycotina</taxon>
        <taxon>Sordariomycetes</taxon>
        <taxon>Hypocreomycetidae</taxon>
        <taxon>Hypocreales</taxon>
        <taxon>Nectriaceae</taxon>
        <taxon>Fusarium</taxon>
        <taxon>Fusarium burgessii species complex</taxon>
    </lineage>
</organism>
<feature type="compositionally biased region" description="Basic and acidic residues" evidence="3">
    <location>
        <begin position="55"/>
        <end position="66"/>
    </location>
</feature>
<dbReference type="AlphaFoldDB" id="A0A9P5AH43"/>
<gene>
    <name evidence="4" type="ORF">FBEOM_7649</name>
</gene>
<accession>A0A9P5AH43</accession>
<keyword evidence="2" id="KW-0539">Nucleus</keyword>
<proteinExistence type="predicted"/>
<dbReference type="PANTHER" id="PTHR37534:SF2">
    <property type="entry name" value="N-ACETYLTRANSFERASE DOMAIN-CONTAINING PROTEIN"/>
    <property type="match status" value="1"/>
</dbReference>
<dbReference type="InterPro" id="IPR021858">
    <property type="entry name" value="Fun_TF"/>
</dbReference>
<reference evidence="4" key="1">
    <citation type="journal article" date="2017" name="Mycologia">
        <title>Fusarium algeriense, sp. nov., a novel toxigenic crown rot pathogen of durum wheat from Algeria is nested in the Fusarium burgessii species complex.</title>
        <authorList>
            <person name="Laraba I."/>
            <person name="Keddad A."/>
            <person name="Boureghda H."/>
            <person name="Abdallah N."/>
            <person name="Vaughan M.M."/>
            <person name="Proctor R.H."/>
            <person name="Busman M."/>
            <person name="O'Donnell K."/>
        </authorList>
    </citation>
    <scope>NUCLEOTIDE SEQUENCE</scope>
    <source>
        <strain evidence="4">NRRL 25174</strain>
    </source>
</reference>
<evidence type="ECO:0000256" key="3">
    <source>
        <dbReference type="SAM" id="MobiDB-lite"/>
    </source>
</evidence>
<evidence type="ECO:0000313" key="5">
    <source>
        <dbReference type="Proteomes" id="UP000730481"/>
    </source>
</evidence>
<dbReference type="GO" id="GO:0003700">
    <property type="term" value="F:DNA-binding transcription factor activity"/>
    <property type="evidence" value="ECO:0007669"/>
    <property type="project" value="TreeGrafter"/>
</dbReference>
<reference evidence="4" key="2">
    <citation type="submission" date="2020-02" db="EMBL/GenBank/DDBJ databases">
        <title>Identification and distribution of gene clusters putatively required for synthesis of sphingolipid metabolism inhibitors in phylogenetically diverse species of the filamentous fungus Fusarium.</title>
        <authorList>
            <person name="Kim H.-S."/>
            <person name="Busman M."/>
            <person name="Brown D.W."/>
            <person name="Divon H."/>
            <person name="Uhlig S."/>
            <person name="Proctor R.H."/>
        </authorList>
    </citation>
    <scope>NUCLEOTIDE SEQUENCE</scope>
    <source>
        <strain evidence="4">NRRL 25174</strain>
    </source>
</reference>
<evidence type="ECO:0000313" key="4">
    <source>
        <dbReference type="EMBL" id="KAF4338461.1"/>
    </source>
</evidence>
<dbReference type="Proteomes" id="UP000730481">
    <property type="component" value="Unassembled WGS sequence"/>
</dbReference>
<comment type="subcellular location">
    <subcellularLocation>
        <location evidence="1">Nucleus</location>
    </subcellularLocation>
</comment>
<dbReference type="OrthoDB" id="4525710at2759"/>
<keyword evidence="5" id="KW-1185">Reference proteome</keyword>